<dbReference type="EMBL" id="FO818640">
    <property type="protein sequence ID" value="CDM96561.1"/>
    <property type="molecule type" value="Genomic_DNA"/>
</dbReference>
<gene>
    <name evidence="1" type="ORF">ARTHRO_40970</name>
</gene>
<dbReference type="Proteomes" id="UP000032946">
    <property type="component" value="Chromosome"/>
</dbReference>
<organism evidence="1 2">
    <name type="scientific">Limnospira indica PCC 8005</name>
    <dbReference type="NCBI Taxonomy" id="376219"/>
    <lineage>
        <taxon>Bacteria</taxon>
        <taxon>Bacillati</taxon>
        <taxon>Cyanobacteriota</taxon>
        <taxon>Cyanophyceae</taxon>
        <taxon>Oscillatoriophycideae</taxon>
        <taxon>Oscillatoriales</taxon>
        <taxon>Sirenicapillariaceae</taxon>
        <taxon>Limnospira</taxon>
    </lineage>
</organism>
<reference evidence="1 2" key="1">
    <citation type="submission" date="2014-02" db="EMBL/GenBank/DDBJ databases">
        <authorList>
            <person name="Genoscope - CEA"/>
        </authorList>
    </citation>
    <scope>NUCLEOTIDE SEQUENCE [LARGE SCALE GENOMIC DNA]</scope>
    <source>
        <strain evidence="1 2">PCC 8005</strain>
    </source>
</reference>
<proteinExistence type="predicted"/>
<accession>A0A9P1KIQ8</accession>
<dbReference type="AlphaFoldDB" id="A0A9P1KIQ8"/>
<keyword evidence="2" id="KW-1185">Reference proteome</keyword>
<evidence type="ECO:0000313" key="2">
    <source>
        <dbReference type="Proteomes" id="UP000032946"/>
    </source>
</evidence>
<protein>
    <submittedName>
        <fullName evidence="1">Uncharacterized protein</fullName>
    </submittedName>
</protein>
<sequence>MSIMDRFTPDPLNDQFLHNLIFLNPPPLGNSQSPGIVHC</sequence>
<evidence type="ECO:0000313" key="1">
    <source>
        <dbReference type="EMBL" id="CDM96561.1"/>
    </source>
</evidence>
<name>A0A9P1KIQ8_9CYAN</name>